<dbReference type="GO" id="GO:0003968">
    <property type="term" value="F:RNA-directed RNA polymerase activity"/>
    <property type="evidence" value="ECO:0007669"/>
    <property type="project" value="UniProtKB-KW"/>
</dbReference>
<evidence type="ECO:0000256" key="8">
    <source>
        <dbReference type="ARBA" id="ARBA00048744"/>
    </source>
</evidence>
<comment type="cofactor">
    <cofactor evidence="9">
        <name>Mg(2+)</name>
        <dbReference type="ChEBI" id="CHEBI:18420"/>
    </cofactor>
    <text evidence="9">Binds 2 Mg(2+) per subunit.</text>
</comment>
<dbReference type="EMBL" id="MN034178">
    <property type="protein sequence ID" value="QDH88565.1"/>
    <property type="molecule type" value="Genomic_RNA"/>
</dbReference>
<dbReference type="Pfam" id="PF03431">
    <property type="entry name" value="RNA_replicase_B"/>
    <property type="match status" value="1"/>
</dbReference>
<keyword evidence="9" id="KW-0479">Metal-binding</keyword>
<comment type="catalytic activity">
    <reaction evidence="8">
        <text>RNA(n) + a ribonucleoside 5'-triphosphate = RNA(n+1) + diphosphate</text>
        <dbReference type="Rhea" id="RHEA:21248"/>
        <dbReference type="Rhea" id="RHEA-COMP:14527"/>
        <dbReference type="Rhea" id="RHEA-COMP:17342"/>
        <dbReference type="ChEBI" id="CHEBI:33019"/>
        <dbReference type="ChEBI" id="CHEBI:61557"/>
        <dbReference type="ChEBI" id="CHEBI:140395"/>
        <dbReference type="EC" id="2.7.7.48"/>
    </reaction>
</comment>
<evidence type="ECO:0000256" key="7">
    <source>
        <dbReference type="ARBA" id="ARBA00030248"/>
    </source>
</evidence>
<proteinExistence type="predicted"/>
<evidence type="ECO:0000256" key="10">
    <source>
        <dbReference type="SAM" id="Phobius"/>
    </source>
</evidence>
<feature type="domain" description="RdRp catalytic" evidence="11">
    <location>
        <begin position="339"/>
        <end position="487"/>
    </location>
</feature>
<keyword evidence="6" id="KW-0693">Viral RNA replication</keyword>
<keyword evidence="2 12" id="KW-0696">RNA-directed RNA polymerase</keyword>
<accession>A0A514D4L8</accession>
<dbReference type="InterPro" id="IPR007096">
    <property type="entry name" value="RNA-dir_Rpol_cat_phage"/>
</dbReference>
<feature type="transmembrane region" description="Helical" evidence="10">
    <location>
        <begin position="406"/>
        <end position="433"/>
    </location>
</feature>
<dbReference type="GO" id="GO:0039694">
    <property type="term" value="P:viral RNA genome replication"/>
    <property type="evidence" value="ECO:0007669"/>
    <property type="project" value="InterPro"/>
</dbReference>
<dbReference type="InterPro" id="IPR005093">
    <property type="entry name" value="RNArep_beta"/>
</dbReference>
<evidence type="ECO:0000256" key="9">
    <source>
        <dbReference type="PIRSR" id="PIRSR605093-1"/>
    </source>
</evidence>
<evidence type="ECO:0000256" key="2">
    <source>
        <dbReference type="ARBA" id="ARBA00022484"/>
    </source>
</evidence>
<evidence type="ECO:0000256" key="3">
    <source>
        <dbReference type="ARBA" id="ARBA00022679"/>
    </source>
</evidence>
<keyword evidence="10" id="KW-0812">Transmembrane</keyword>
<evidence type="ECO:0000313" key="12">
    <source>
        <dbReference type="EMBL" id="QDH88565.1"/>
    </source>
</evidence>
<evidence type="ECO:0000256" key="4">
    <source>
        <dbReference type="ARBA" id="ARBA00022695"/>
    </source>
</evidence>
<dbReference type="PROSITE" id="PS50522">
    <property type="entry name" value="RDRP_PHAGE"/>
    <property type="match status" value="1"/>
</dbReference>
<dbReference type="GO" id="GO:0000166">
    <property type="term" value="F:nucleotide binding"/>
    <property type="evidence" value="ECO:0007669"/>
    <property type="project" value="UniProtKB-KW"/>
</dbReference>
<keyword evidence="10" id="KW-1133">Transmembrane helix</keyword>
<name>A0A514D4L8_9VIRU</name>
<keyword evidence="4" id="KW-0548">Nucleotidyltransferase</keyword>
<organism evidence="12">
    <name type="scientific">Leviviridae sp</name>
    <dbReference type="NCBI Taxonomy" id="2027243"/>
    <lineage>
        <taxon>Viruses</taxon>
        <taxon>Riboviria</taxon>
        <taxon>Orthornavirae</taxon>
        <taxon>Lenarviricota</taxon>
        <taxon>Leviviricetes</taxon>
        <taxon>Norzivirales</taxon>
        <taxon>Fiersviridae</taxon>
    </lineage>
</organism>
<evidence type="ECO:0000256" key="6">
    <source>
        <dbReference type="ARBA" id="ARBA00022953"/>
    </source>
</evidence>
<dbReference type="GO" id="GO:0046872">
    <property type="term" value="F:metal ion binding"/>
    <property type="evidence" value="ECO:0007669"/>
    <property type="project" value="UniProtKB-KW"/>
</dbReference>
<reference evidence="12" key="1">
    <citation type="submission" date="2019-05" db="EMBL/GenBank/DDBJ databases">
        <title>Metatranscriptomic reconstruction reveals RNA viruses with the potential to shape carbon cycling in soil.</title>
        <authorList>
            <person name="Starr E.P."/>
            <person name="Nuccio E."/>
            <person name="Pett-Ridge J."/>
            <person name="Banfield J.F."/>
            <person name="Firestone M.K."/>
        </authorList>
    </citation>
    <scope>NUCLEOTIDE SEQUENCE</scope>
    <source>
        <strain evidence="12">H3_Bulk_Litter_17_scaffold_1370</strain>
    </source>
</reference>
<keyword evidence="3" id="KW-0808">Transferase</keyword>
<gene>
    <name evidence="12" type="ORF">H3BulkLitter171370_000003</name>
</gene>
<evidence type="ECO:0000256" key="1">
    <source>
        <dbReference type="ARBA" id="ARBA00012494"/>
    </source>
</evidence>
<feature type="binding site" evidence="9">
    <location>
        <position position="456"/>
    </location>
    <ligand>
        <name>Mg(2+)</name>
        <dbReference type="ChEBI" id="CHEBI:18420"/>
        <label>2</label>
    </ligand>
</feature>
<feature type="binding site" evidence="9">
    <location>
        <position position="354"/>
    </location>
    <ligand>
        <name>Mg(2+)</name>
        <dbReference type="ChEBI" id="CHEBI:18420"/>
        <label>2</label>
    </ligand>
</feature>
<protein>
    <recommendedName>
        <fullName evidence="1">RNA-directed RNA polymerase</fullName>
        <ecNumber evidence="1">2.7.7.48</ecNumber>
    </recommendedName>
    <alternativeName>
        <fullName evidence="7">RNA replicase beta chain</fullName>
    </alternativeName>
</protein>
<sequence length="647" mass="72826">MTTIPMGHEFLLGAYKALYKDIVRWIPEVNRKSLEWDQIHLERLVLDRGQRYFTIDLPEWGKVFEQSLASGSLLCQSIPGFHKLVTRRGNDARPRLFWALTSRVFKFDGTLCDQPCSTSIFLIRQLCYLFKKLKGECSEHFKFAAIADLYSVEKVLPEPSLDWEDPISALIWNTSHHFADGTTNAIALAAIDGAAGNVSKTGTGYGLHLQRVFDLLGCAFPLLETEQIRGRHGPGAVSDGVRDGSKYSFPTWPAKLQSLFPYDMHASTNYMLDGCAPNDGEVVSKLICVPKTHKGPRLIASEPIANQWIQQGLKDFLVEGFDRSYIGSSIAISDQTQNQQMARIASLGGLATIDLSSASDRLSCYVVERCFRKRPDLLSAMMACRTPTLFNCIDKKQPELLRLKKFAMMGSALTFPVQSFVFFGIAVASVLWVRGMSVNIGNIKSIQSEVTVYGDDIIVPVDSVQVLVQSLTALALKVNSGKSFWTGKFRESCGTDWYNGECVTPCYIRSDFDPTHPNSLSTIVETSNNFYKKGLWNVSEYLTCRIPYRLRLKLAVEDGSVAIKGLFSFMGVQIDHLRRRFNKQLYRWEYKVVNMVAQLDAPRPDGIDRLRQYFTETPDPTVKWDPRVNGRSVPVLRERYAPLYSGV</sequence>
<evidence type="ECO:0000259" key="11">
    <source>
        <dbReference type="PROSITE" id="PS50522"/>
    </source>
</evidence>
<keyword evidence="5" id="KW-0547">Nucleotide-binding</keyword>
<keyword evidence="9" id="KW-0460">Magnesium</keyword>
<keyword evidence="10" id="KW-0472">Membrane</keyword>
<feature type="binding site" evidence="9">
    <location>
        <position position="455"/>
    </location>
    <ligand>
        <name>Mg(2+)</name>
        <dbReference type="ChEBI" id="CHEBI:18420"/>
        <label>2</label>
    </ligand>
</feature>
<evidence type="ECO:0000256" key="5">
    <source>
        <dbReference type="ARBA" id="ARBA00022741"/>
    </source>
</evidence>
<dbReference type="EC" id="2.7.7.48" evidence="1"/>